<organism evidence="1 2">
    <name type="scientific">Pyrococcus kukulkanii</name>
    <dbReference type="NCBI Taxonomy" id="1609559"/>
    <lineage>
        <taxon>Archaea</taxon>
        <taxon>Methanobacteriati</taxon>
        <taxon>Methanobacteriota</taxon>
        <taxon>Thermococci</taxon>
        <taxon>Thermococcales</taxon>
        <taxon>Thermococcaceae</taxon>
        <taxon>Pyrococcus</taxon>
    </lineage>
</organism>
<dbReference type="GO" id="GO:0016811">
    <property type="term" value="F:hydrolase activity, acting on carbon-nitrogen (but not peptide) bonds, in linear amides"/>
    <property type="evidence" value="ECO:0007669"/>
    <property type="project" value="TreeGrafter"/>
</dbReference>
<dbReference type="InterPro" id="IPR003737">
    <property type="entry name" value="GlcNAc_PI_deacetylase-related"/>
</dbReference>
<evidence type="ECO:0000313" key="2">
    <source>
        <dbReference type="Proteomes" id="UP000070587"/>
    </source>
</evidence>
<protein>
    <submittedName>
        <fullName evidence="1">Diacetylchitobiose deacetylase</fullName>
    </submittedName>
</protein>
<gene>
    <name evidence="1" type="ORF">TQ32_01530</name>
</gene>
<dbReference type="AlphaFoldDB" id="A0A127B7G6"/>
<dbReference type="InterPro" id="IPR024078">
    <property type="entry name" value="LmbE-like_dom_sf"/>
</dbReference>
<evidence type="ECO:0000313" key="1">
    <source>
        <dbReference type="EMBL" id="AMM53323.1"/>
    </source>
</evidence>
<dbReference type="PANTHER" id="PTHR12993">
    <property type="entry name" value="N-ACETYLGLUCOSAMINYL-PHOSPHATIDYLINOSITOL DE-N-ACETYLASE-RELATED"/>
    <property type="match status" value="1"/>
</dbReference>
<reference evidence="2" key="1">
    <citation type="submission" date="2015-02" db="EMBL/GenBank/DDBJ databases">
        <title>Pyrococcus kukulkanii sp. nov., a novel hyperthermophilic archaeon isolated from a deep-sea hydrothermal vent at the Guaymas Basin.</title>
        <authorList>
            <person name="Oger P.M."/>
            <person name="Callac N."/>
            <person name="Jebbar M."/>
            <person name="Godfroy A."/>
        </authorList>
    </citation>
    <scope>NUCLEOTIDE SEQUENCE [LARGE SCALE GENOMIC DNA]</scope>
    <source>
        <strain evidence="2">NCB100</strain>
    </source>
</reference>
<name>A0A127B7G6_9EURY</name>
<sequence>MFEEINDFETAFKKLLDDVLEFDIQNPLKDVKKVLCIEPHPDDCAIGMGGTIKRLTERGVKVIYLCMTDGYMGTTDETITGHELAQIRRKEEEESAKILGVKKIYWLNYRDTELPYTREVRKDIVRIIRKEKPDGVFLPDPWLPYEAHPDHRTTGFLALDAVAFSQLPNFSNIDLDMGLKPHLVSFVALYYTHKPNYFVDITDLMDLKLKAIRVHRSQFPEDIWEIWEPFLRTVALYYGQKAGVKYAEGFRIMPSLFYHITPFAELI</sequence>
<reference evidence="1 2" key="2">
    <citation type="journal article" date="2016" name="Int. J. Syst. Evol. Microbiol.">
        <title>Pyrococcus kukulkanii sp. nov., a hyperthermophilic, piezophilic archaeon isolated from a deep-sea hydrothermal vent.</title>
        <authorList>
            <person name="Callac N."/>
            <person name="Oger P."/>
            <person name="Lesongeur F."/>
            <person name="Rattray J.E."/>
            <person name="Vannier P."/>
            <person name="Michoud G."/>
            <person name="Beauverger M."/>
            <person name="Gayet N."/>
            <person name="Rouxel O."/>
            <person name="Jebbar M."/>
            <person name="Godfroy A."/>
        </authorList>
    </citation>
    <scope>NUCLEOTIDE SEQUENCE [LARGE SCALE GENOMIC DNA]</scope>
    <source>
        <strain evidence="1 2">NCB100</strain>
    </source>
</reference>
<dbReference type="PANTHER" id="PTHR12993:SF11">
    <property type="entry name" value="N-ACETYLGLUCOSAMINYL-PHOSPHATIDYLINOSITOL DE-N-ACETYLASE"/>
    <property type="match status" value="1"/>
</dbReference>
<dbReference type="RefSeq" id="WP_068320353.1">
    <property type="nucleotide sequence ID" value="NZ_CP010835.1"/>
</dbReference>
<dbReference type="Pfam" id="PF02585">
    <property type="entry name" value="PIG-L"/>
    <property type="match status" value="1"/>
</dbReference>
<accession>A0A127B7G6</accession>
<dbReference type="GeneID" id="28490471"/>
<dbReference type="Gene3D" id="3.40.50.10320">
    <property type="entry name" value="LmbE-like"/>
    <property type="match status" value="1"/>
</dbReference>
<dbReference type="SUPFAM" id="SSF102588">
    <property type="entry name" value="LmbE-like"/>
    <property type="match status" value="1"/>
</dbReference>
<dbReference type="STRING" id="1609559.TQ32_01530"/>
<dbReference type="KEGG" id="pyc:TQ32_01530"/>
<dbReference type="PATRIC" id="fig|1609559.3.peg.316"/>
<dbReference type="OrthoDB" id="70547at2157"/>
<dbReference type="EMBL" id="CP010835">
    <property type="protein sequence ID" value="AMM53323.1"/>
    <property type="molecule type" value="Genomic_DNA"/>
</dbReference>
<dbReference type="Proteomes" id="UP000070587">
    <property type="component" value="Chromosome"/>
</dbReference>
<proteinExistence type="predicted"/>